<dbReference type="EMBL" id="LRRQ01000023">
    <property type="protein sequence ID" value="OAM91559.1"/>
    <property type="molecule type" value="Genomic_DNA"/>
</dbReference>
<accession>A0A178IQD9</accession>
<comment type="caution">
    <text evidence="1">The sequence shown here is derived from an EMBL/GenBank/DDBJ whole genome shotgun (WGS) entry which is preliminary data.</text>
</comment>
<name>A0A178IQD9_9BACT</name>
<dbReference type="Proteomes" id="UP000078486">
    <property type="component" value="Unassembled WGS sequence"/>
</dbReference>
<dbReference type="RefSeq" id="WP_068768732.1">
    <property type="nucleotide sequence ID" value="NZ_CP109796.1"/>
</dbReference>
<keyword evidence="2" id="KW-1185">Reference proteome</keyword>
<gene>
    <name evidence="1" type="ORF">AW736_02665</name>
</gene>
<protein>
    <submittedName>
        <fullName evidence="1">Uncharacterized protein</fullName>
    </submittedName>
</protein>
<evidence type="ECO:0000313" key="2">
    <source>
        <dbReference type="Proteomes" id="UP000078486"/>
    </source>
</evidence>
<evidence type="ECO:0000313" key="1">
    <source>
        <dbReference type="EMBL" id="OAM91559.1"/>
    </source>
</evidence>
<organism evidence="1 2">
    <name type="scientific">Termitidicoccus mucosus</name>
    <dbReference type="NCBI Taxonomy" id="1184151"/>
    <lineage>
        <taxon>Bacteria</taxon>
        <taxon>Pseudomonadati</taxon>
        <taxon>Verrucomicrobiota</taxon>
        <taxon>Opitutia</taxon>
        <taxon>Opitutales</taxon>
        <taxon>Opitutaceae</taxon>
        <taxon>Termitidicoccus</taxon>
    </lineage>
</organism>
<reference evidence="1 2" key="1">
    <citation type="submission" date="2016-01" db="EMBL/GenBank/DDBJ databases">
        <title>High potential of lignocellulose degradation of a new Verrucomicrobia species.</title>
        <authorList>
            <person name="Wang Y."/>
            <person name="Shi Y."/>
            <person name="Qiu Z."/>
            <person name="Liu S."/>
            <person name="Yang H."/>
        </authorList>
    </citation>
    <scope>NUCLEOTIDE SEQUENCE [LARGE SCALE GENOMIC DNA]</scope>
    <source>
        <strain evidence="1 2">TSB47</strain>
    </source>
</reference>
<proteinExistence type="predicted"/>
<sequence length="80" mass="9038">MPTFTFKVTEAEARDIRRSARGRTVSSYIRQKLFAEPATAKNKPAVKYICNRPGRVIIAAVPGAAPITDEELDRFWEEMP</sequence>
<dbReference type="AlphaFoldDB" id="A0A178IQD9"/>